<dbReference type="Gene3D" id="2.40.100.10">
    <property type="entry name" value="Cyclophilin-like"/>
    <property type="match status" value="1"/>
</dbReference>
<dbReference type="InterPro" id="IPR029000">
    <property type="entry name" value="Cyclophilin-like_dom_sf"/>
</dbReference>
<keyword evidence="6" id="KW-1185">Reference proteome</keyword>
<keyword evidence="3" id="KW-0067">ATP-binding</keyword>
<reference evidence="6" key="1">
    <citation type="submission" date="2017-08" db="EMBL/GenBank/DDBJ databases">
        <authorList>
            <person name="Grouzdev D.S."/>
            <person name="Gaisin V.A."/>
            <person name="Rysina M.S."/>
            <person name="Gorlenko V.M."/>
        </authorList>
    </citation>
    <scope>NUCLEOTIDE SEQUENCE [LARGE SCALE GENOMIC DNA]</scope>
    <source>
        <strain evidence="6">Kir15-3F</strain>
    </source>
</reference>
<feature type="domain" description="Carboxyltransferase" evidence="4">
    <location>
        <begin position="7"/>
        <end position="207"/>
    </location>
</feature>
<sequence length="218" mass="22723">MQDPLTWHWQPFGASALLLEVHPVGQLANRAVLALAEHVRATAPVGLIAAVPAINSLLLTFEPLVLTSAALQAWLEPLLASVPPAPAEPLHIHELPVNYGGAAGPDLVAVAEALALTPHEVIDLHTSVTYRVMMLGFAPGFPYLGPLPAALHLPRRATPRNAVPAGSVAIAAGMTGIYPTCLPGGWHLIGRTPVTLFDPHGDPPALLAPGDGVRFVAC</sequence>
<accession>A0A2A6RL58</accession>
<dbReference type="PANTHER" id="PTHR34698:SF2">
    <property type="entry name" value="5-OXOPROLINASE SUBUNIT B"/>
    <property type="match status" value="1"/>
</dbReference>
<gene>
    <name evidence="5" type="ORF">CJ255_07800</name>
</gene>
<name>A0A2A6RL58_9CHLR</name>
<dbReference type="AlphaFoldDB" id="A0A2A6RL58"/>
<dbReference type="InterPro" id="IPR003833">
    <property type="entry name" value="CT_C_D"/>
</dbReference>
<keyword evidence="2" id="KW-0378">Hydrolase</keyword>
<dbReference type="Gene3D" id="3.30.1360.40">
    <property type="match status" value="1"/>
</dbReference>
<evidence type="ECO:0000313" key="5">
    <source>
        <dbReference type="EMBL" id="PDW03641.1"/>
    </source>
</evidence>
<dbReference type="SUPFAM" id="SSF50891">
    <property type="entry name" value="Cyclophilin-like"/>
    <property type="match status" value="1"/>
</dbReference>
<dbReference type="InterPro" id="IPR010016">
    <property type="entry name" value="PxpB"/>
</dbReference>
<evidence type="ECO:0000256" key="1">
    <source>
        <dbReference type="ARBA" id="ARBA00022741"/>
    </source>
</evidence>
<dbReference type="Pfam" id="PF02682">
    <property type="entry name" value="CT_C_D"/>
    <property type="match status" value="1"/>
</dbReference>
<dbReference type="EMBL" id="NQWI01000025">
    <property type="protein sequence ID" value="PDW03641.1"/>
    <property type="molecule type" value="Genomic_DNA"/>
</dbReference>
<proteinExistence type="predicted"/>
<dbReference type="GO" id="GO:0016787">
    <property type="term" value="F:hydrolase activity"/>
    <property type="evidence" value="ECO:0007669"/>
    <property type="project" value="UniProtKB-KW"/>
</dbReference>
<dbReference type="SUPFAM" id="SSF160467">
    <property type="entry name" value="PH0987 N-terminal domain-like"/>
    <property type="match status" value="1"/>
</dbReference>
<dbReference type="SMART" id="SM00796">
    <property type="entry name" value="AHS1"/>
    <property type="match status" value="1"/>
</dbReference>
<dbReference type="NCBIfam" id="TIGR00370">
    <property type="entry name" value="5-oxoprolinase subunit PxpB"/>
    <property type="match status" value="1"/>
</dbReference>
<dbReference type="OrthoDB" id="9778567at2"/>
<protein>
    <recommendedName>
        <fullName evidence="4">Carboxyltransferase domain-containing protein</fullName>
    </recommendedName>
</protein>
<dbReference type="PANTHER" id="PTHR34698">
    <property type="entry name" value="5-OXOPROLINASE SUBUNIT B"/>
    <property type="match status" value="1"/>
</dbReference>
<dbReference type="GO" id="GO:0005524">
    <property type="term" value="F:ATP binding"/>
    <property type="evidence" value="ECO:0007669"/>
    <property type="project" value="UniProtKB-KW"/>
</dbReference>
<dbReference type="Proteomes" id="UP000220527">
    <property type="component" value="Unassembled WGS sequence"/>
</dbReference>
<comment type="caution">
    <text evidence="5">The sequence shown here is derived from an EMBL/GenBank/DDBJ whole genome shotgun (WGS) entry which is preliminary data.</text>
</comment>
<evidence type="ECO:0000256" key="2">
    <source>
        <dbReference type="ARBA" id="ARBA00022801"/>
    </source>
</evidence>
<keyword evidence="1" id="KW-0547">Nucleotide-binding</keyword>
<dbReference type="RefSeq" id="WP_097643524.1">
    <property type="nucleotide sequence ID" value="NZ_NQWI01000025.1"/>
</dbReference>
<evidence type="ECO:0000256" key="3">
    <source>
        <dbReference type="ARBA" id="ARBA00022840"/>
    </source>
</evidence>
<organism evidence="5 6">
    <name type="scientific">Candidatus Viridilinea mediisalina</name>
    <dbReference type="NCBI Taxonomy" id="2024553"/>
    <lineage>
        <taxon>Bacteria</taxon>
        <taxon>Bacillati</taxon>
        <taxon>Chloroflexota</taxon>
        <taxon>Chloroflexia</taxon>
        <taxon>Chloroflexales</taxon>
        <taxon>Chloroflexineae</taxon>
        <taxon>Oscillochloridaceae</taxon>
        <taxon>Candidatus Viridilinea</taxon>
    </lineage>
</organism>
<evidence type="ECO:0000259" key="4">
    <source>
        <dbReference type="SMART" id="SM00796"/>
    </source>
</evidence>
<evidence type="ECO:0000313" key="6">
    <source>
        <dbReference type="Proteomes" id="UP000220527"/>
    </source>
</evidence>